<dbReference type="InterPro" id="IPR007511">
    <property type="entry name" value="DUF501"/>
</dbReference>
<dbReference type="PANTHER" id="PTHR37163:SF1">
    <property type="entry name" value="DUF501 DOMAIN-CONTAINING PROTEIN"/>
    <property type="match status" value="1"/>
</dbReference>
<sequence length="271" mass="29094">MLTIAMLLAALRRGASLNPERLKHVPKGWQVAAPSAADADVVEQRQLGHPANMVGVPAVSLCRHGYPQAVLQDPGAHKFGAGMLRLTCPHLCEAVDAWEAEGAVRALSAELLAEDANRDALRKVNERHAVTRKSMVQGEALARAEARLGADTVRRVLDSGITGLTPSKLDDVKCLHAQLADELLSRDNAVGKKVLEGLEARGVDPTGSEKCGEQCSGCVDGWRYTPRKNKQKLRATRARHKKLRELSLAGYATSFGPGRPLEPGVAASLEK</sequence>
<dbReference type="AlphaFoldDB" id="A0A8J2S7V2"/>
<keyword evidence="3" id="KW-1185">Reference proteome</keyword>
<reference evidence="2" key="1">
    <citation type="submission" date="2021-11" db="EMBL/GenBank/DDBJ databases">
        <authorList>
            <consortium name="Genoscope - CEA"/>
            <person name="William W."/>
        </authorList>
    </citation>
    <scope>NUCLEOTIDE SEQUENCE</scope>
</reference>
<proteinExistence type="predicted"/>
<gene>
    <name evidence="2" type="ORF">PECAL_1P01030</name>
</gene>
<dbReference type="PANTHER" id="PTHR37163">
    <property type="entry name" value="CONSERVED PROTEIN"/>
    <property type="match status" value="1"/>
</dbReference>
<evidence type="ECO:0000313" key="2">
    <source>
        <dbReference type="EMBL" id="CAH0363769.1"/>
    </source>
</evidence>
<feature type="signal peptide" evidence="1">
    <location>
        <begin position="1"/>
        <end position="16"/>
    </location>
</feature>
<accession>A0A8J2S7V2</accession>
<dbReference type="Pfam" id="PF04417">
    <property type="entry name" value="DUF501"/>
    <property type="match status" value="1"/>
</dbReference>
<evidence type="ECO:0000256" key="1">
    <source>
        <dbReference type="SAM" id="SignalP"/>
    </source>
</evidence>
<name>A0A8J2S7V2_9STRA</name>
<protein>
    <recommendedName>
        <fullName evidence="4">DUF222 domain-containing protein</fullName>
    </recommendedName>
</protein>
<dbReference type="OrthoDB" id="196820at2759"/>
<dbReference type="EMBL" id="CAKKNE010000001">
    <property type="protein sequence ID" value="CAH0363769.1"/>
    <property type="molecule type" value="Genomic_DNA"/>
</dbReference>
<organism evidence="2 3">
    <name type="scientific">Pelagomonas calceolata</name>
    <dbReference type="NCBI Taxonomy" id="35677"/>
    <lineage>
        <taxon>Eukaryota</taxon>
        <taxon>Sar</taxon>
        <taxon>Stramenopiles</taxon>
        <taxon>Ochrophyta</taxon>
        <taxon>Pelagophyceae</taxon>
        <taxon>Pelagomonadales</taxon>
        <taxon>Pelagomonadaceae</taxon>
        <taxon>Pelagomonas</taxon>
    </lineage>
</organism>
<dbReference type="Proteomes" id="UP000789595">
    <property type="component" value="Unassembled WGS sequence"/>
</dbReference>
<evidence type="ECO:0000313" key="3">
    <source>
        <dbReference type="Proteomes" id="UP000789595"/>
    </source>
</evidence>
<feature type="chain" id="PRO_5035289734" description="DUF222 domain-containing protein" evidence="1">
    <location>
        <begin position="17"/>
        <end position="271"/>
    </location>
</feature>
<evidence type="ECO:0008006" key="4">
    <source>
        <dbReference type="Google" id="ProtNLM"/>
    </source>
</evidence>
<keyword evidence="1" id="KW-0732">Signal</keyword>
<comment type="caution">
    <text evidence="2">The sequence shown here is derived from an EMBL/GenBank/DDBJ whole genome shotgun (WGS) entry which is preliminary data.</text>
</comment>